<dbReference type="GO" id="GO:0008757">
    <property type="term" value="F:S-adenosylmethionine-dependent methyltransferase activity"/>
    <property type="evidence" value="ECO:0007669"/>
    <property type="project" value="TreeGrafter"/>
</dbReference>
<dbReference type="GO" id="GO:0008276">
    <property type="term" value="F:protein methyltransferase activity"/>
    <property type="evidence" value="ECO:0007669"/>
    <property type="project" value="TreeGrafter"/>
</dbReference>
<dbReference type="CDD" id="cd02440">
    <property type="entry name" value="AdoMet_MTases"/>
    <property type="match status" value="1"/>
</dbReference>
<accession>A0AAC9LEJ4</accession>
<dbReference type="Gene3D" id="3.40.50.150">
    <property type="entry name" value="Vaccinia Virus protein VP39"/>
    <property type="match status" value="1"/>
</dbReference>
<dbReference type="AlphaFoldDB" id="A0AAC9LEJ4"/>
<dbReference type="GO" id="GO:0032259">
    <property type="term" value="P:methylation"/>
    <property type="evidence" value="ECO:0007669"/>
    <property type="project" value="UniProtKB-KW"/>
</dbReference>
<dbReference type="InterPro" id="IPR052190">
    <property type="entry name" value="Euk-Arch_PrmC-MTase"/>
</dbReference>
<sequence length="274" mass="28587">MKPSWGGLGQAIGRQSLVASRTAGERMVVLLGRTWVVQDEVYSPACSPSTEVSTAALPYPTGGTLLEIGSGCGITAVHGLLHGLATAVAVDISPQAVANTRLNAELHGVTEQLTVLRGSVFEPLGADDRFDLVFWNAPFIEVADDHVHDGALSAAYFDPGLRGVRAFVGGVRSRLAQGGRAFLGFDDIGGRAVLGDLAAEHGWRLRIAASEAAPRRALVNGAAVEIEVDHLLFELVCDAPAALVRPKSGSWDACPAGLGGSRLSHDEGRDHVGS</sequence>
<dbReference type="PANTHER" id="PTHR45875:SF1">
    <property type="entry name" value="METHYLTRANSFERASE N6AMT1"/>
    <property type="match status" value="1"/>
</dbReference>
<dbReference type="GO" id="GO:0035657">
    <property type="term" value="C:eRF1 methyltransferase complex"/>
    <property type="evidence" value="ECO:0007669"/>
    <property type="project" value="TreeGrafter"/>
</dbReference>
<name>A0AAC9LEJ4_9PSEU</name>
<evidence type="ECO:0000313" key="4">
    <source>
        <dbReference type="EMBL" id="APU16197.1"/>
    </source>
</evidence>
<evidence type="ECO:0000256" key="2">
    <source>
        <dbReference type="ARBA" id="ARBA00022679"/>
    </source>
</evidence>
<evidence type="ECO:0000256" key="3">
    <source>
        <dbReference type="ARBA" id="ARBA00022691"/>
    </source>
</evidence>
<organism evidence="4 5">
    <name type="scientific">Actinoalloteichus fjordicus</name>
    <dbReference type="NCBI Taxonomy" id="1612552"/>
    <lineage>
        <taxon>Bacteria</taxon>
        <taxon>Bacillati</taxon>
        <taxon>Actinomycetota</taxon>
        <taxon>Actinomycetes</taxon>
        <taxon>Pseudonocardiales</taxon>
        <taxon>Pseudonocardiaceae</taxon>
        <taxon>Actinoalloteichus</taxon>
    </lineage>
</organism>
<dbReference type="Proteomes" id="UP000185511">
    <property type="component" value="Chromosome"/>
</dbReference>
<dbReference type="SUPFAM" id="SSF53335">
    <property type="entry name" value="S-adenosyl-L-methionine-dependent methyltransferases"/>
    <property type="match status" value="1"/>
</dbReference>
<dbReference type="Pfam" id="PF06325">
    <property type="entry name" value="PrmA"/>
    <property type="match status" value="1"/>
</dbReference>
<dbReference type="PANTHER" id="PTHR45875">
    <property type="entry name" value="METHYLTRANSFERASE N6AMT1"/>
    <property type="match status" value="1"/>
</dbReference>
<proteinExistence type="predicted"/>
<keyword evidence="5" id="KW-1185">Reference proteome</keyword>
<reference evidence="5" key="1">
    <citation type="submission" date="2016-06" db="EMBL/GenBank/DDBJ databases">
        <title>Complete genome sequence of Actinoalloteichus fjordicus DSM 46855 (=ADI127-17), type strain of the new species Actinoalloteichus fjordicus.</title>
        <authorList>
            <person name="Ruckert C."/>
            <person name="Nouioui I."/>
            <person name="Willmese J."/>
            <person name="van Wezel G."/>
            <person name="Klenk H.-P."/>
            <person name="Kalinowski J."/>
            <person name="Zotchev S.B."/>
        </authorList>
    </citation>
    <scope>NUCLEOTIDE SEQUENCE [LARGE SCALE GENOMIC DNA]</scope>
    <source>
        <strain evidence="5">ADI127-7</strain>
    </source>
</reference>
<dbReference type="InterPro" id="IPR029063">
    <property type="entry name" value="SAM-dependent_MTases_sf"/>
</dbReference>
<keyword evidence="1 4" id="KW-0489">Methyltransferase</keyword>
<keyword evidence="3" id="KW-0949">S-adenosyl-L-methionine</keyword>
<dbReference type="RefSeq" id="WP_075741781.1">
    <property type="nucleotide sequence ID" value="NZ_CP016076.1"/>
</dbReference>
<evidence type="ECO:0000256" key="1">
    <source>
        <dbReference type="ARBA" id="ARBA00022603"/>
    </source>
</evidence>
<dbReference type="EMBL" id="CP016076">
    <property type="protein sequence ID" value="APU16197.1"/>
    <property type="molecule type" value="Genomic_DNA"/>
</dbReference>
<gene>
    <name evidence="4" type="ORF">UA74_20860</name>
</gene>
<keyword evidence="2" id="KW-0808">Transferase</keyword>
<evidence type="ECO:0000313" key="5">
    <source>
        <dbReference type="Proteomes" id="UP000185511"/>
    </source>
</evidence>
<protein>
    <submittedName>
        <fullName evidence="4">Methyltransferase family protein</fullName>
    </submittedName>
</protein>
<dbReference type="KEGG" id="acad:UA74_20860"/>